<dbReference type="InterPro" id="IPR036388">
    <property type="entry name" value="WH-like_DNA-bd_sf"/>
</dbReference>
<evidence type="ECO:0000313" key="10">
    <source>
        <dbReference type="Proteomes" id="UP000002200"/>
    </source>
</evidence>
<dbReference type="AlphaFoldDB" id="Q83N33"/>
<evidence type="ECO:0000259" key="8">
    <source>
        <dbReference type="PROSITE" id="PS50944"/>
    </source>
</evidence>
<evidence type="ECO:0000256" key="7">
    <source>
        <dbReference type="ARBA" id="ARBA00023163"/>
    </source>
</evidence>
<gene>
    <name evidence="9" type="ordered locus">TWT_112</name>
</gene>
<dbReference type="RefSeq" id="WP_011102359.1">
    <property type="nucleotide sequence ID" value="NC_004572.3"/>
</dbReference>
<dbReference type="InterPro" id="IPR022687">
    <property type="entry name" value="HTH_DTXR"/>
</dbReference>
<dbReference type="PANTHER" id="PTHR33238">
    <property type="entry name" value="IRON (METAL) DEPENDENT REPRESSOR, DTXR FAMILY"/>
    <property type="match status" value="1"/>
</dbReference>
<dbReference type="Pfam" id="PF02742">
    <property type="entry name" value="Fe_dep_repr_C"/>
    <property type="match status" value="1"/>
</dbReference>
<keyword evidence="5" id="KW-0805">Transcription regulation</keyword>
<dbReference type="OrthoDB" id="3208141at2"/>
<evidence type="ECO:0000256" key="5">
    <source>
        <dbReference type="ARBA" id="ARBA00023015"/>
    </source>
</evidence>
<dbReference type="STRING" id="203267.TWT_112"/>
<protein>
    <submittedName>
        <fullName evidence="9">Iron-dependent repressor ideR</fullName>
    </submittedName>
</protein>
<dbReference type="EMBL" id="AE014184">
    <property type="protein sequence ID" value="AAO44209.1"/>
    <property type="molecule type" value="Genomic_DNA"/>
</dbReference>
<dbReference type="InterPro" id="IPR050536">
    <property type="entry name" value="DtxR_MntR_Metal-Reg"/>
</dbReference>
<dbReference type="Proteomes" id="UP000002200">
    <property type="component" value="Chromosome"/>
</dbReference>
<dbReference type="GO" id="GO:0003700">
    <property type="term" value="F:DNA-binding transcription factor activity"/>
    <property type="evidence" value="ECO:0007669"/>
    <property type="project" value="InterPro"/>
</dbReference>
<dbReference type="InterPro" id="IPR001367">
    <property type="entry name" value="Fe_dep_repressor"/>
</dbReference>
<evidence type="ECO:0000256" key="3">
    <source>
        <dbReference type="ARBA" id="ARBA00011738"/>
    </source>
</evidence>
<dbReference type="InterPro" id="IPR038157">
    <property type="entry name" value="FeoA_core_dom"/>
</dbReference>
<dbReference type="GeneID" id="79676360"/>
<dbReference type="SMART" id="SM00529">
    <property type="entry name" value="HTH_DTXR"/>
    <property type="match status" value="1"/>
</dbReference>
<dbReference type="Gene3D" id="2.30.30.90">
    <property type="match status" value="1"/>
</dbReference>
<dbReference type="GO" id="GO:0046914">
    <property type="term" value="F:transition metal ion binding"/>
    <property type="evidence" value="ECO:0007669"/>
    <property type="project" value="InterPro"/>
</dbReference>
<dbReference type="SUPFAM" id="SSF46785">
    <property type="entry name" value="Winged helix' DNA-binding domain"/>
    <property type="match status" value="1"/>
</dbReference>
<name>Q83N33_TROWT</name>
<dbReference type="InterPro" id="IPR022689">
    <property type="entry name" value="Iron_dep_repressor"/>
</dbReference>
<evidence type="ECO:0000256" key="2">
    <source>
        <dbReference type="ARBA" id="ARBA00007871"/>
    </source>
</evidence>
<dbReference type="GO" id="GO:0005737">
    <property type="term" value="C:cytoplasm"/>
    <property type="evidence" value="ECO:0007669"/>
    <property type="project" value="UniProtKB-SubCell"/>
</dbReference>
<accession>Q83N33</accession>
<comment type="subcellular location">
    <subcellularLocation>
        <location evidence="1">Cytoplasm</location>
    </subcellularLocation>
</comment>
<dbReference type="GO" id="GO:0003677">
    <property type="term" value="F:DNA binding"/>
    <property type="evidence" value="ECO:0007669"/>
    <property type="project" value="UniProtKB-KW"/>
</dbReference>
<dbReference type="KEGG" id="twh:TWT_112"/>
<dbReference type="PROSITE" id="PS50944">
    <property type="entry name" value="HTH_DTXR"/>
    <property type="match status" value="1"/>
</dbReference>
<feature type="domain" description="HTH dtxR-type" evidence="8">
    <location>
        <begin position="4"/>
        <end position="66"/>
    </location>
</feature>
<dbReference type="InterPro" id="IPR036421">
    <property type="entry name" value="Fe_dep_repressor_sf"/>
</dbReference>
<dbReference type="GO" id="GO:0045892">
    <property type="term" value="P:negative regulation of DNA-templated transcription"/>
    <property type="evidence" value="ECO:0007669"/>
    <property type="project" value="TreeGrafter"/>
</dbReference>
<dbReference type="PANTHER" id="PTHR33238:SF10">
    <property type="entry name" value="IRON-DEPENDENT REPRESSOR IDER"/>
    <property type="match status" value="1"/>
</dbReference>
<dbReference type="Gene3D" id="1.10.10.10">
    <property type="entry name" value="Winged helix-like DNA-binding domain superfamily/Winged helix DNA-binding domain"/>
    <property type="match status" value="1"/>
</dbReference>
<keyword evidence="10" id="KW-1185">Reference proteome</keyword>
<evidence type="ECO:0000256" key="6">
    <source>
        <dbReference type="ARBA" id="ARBA00023125"/>
    </source>
</evidence>
<keyword evidence="4" id="KW-0408">Iron</keyword>
<dbReference type="InterPro" id="IPR008988">
    <property type="entry name" value="Transcriptional_repressor_C"/>
</dbReference>
<dbReference type="SUPFAM" id="SSF50037">
    <property type="entry name" value="C-terminal domain of transcriptional repressors"/>
    <property type="match status" value="1"/>
</dbReference>
<keyword evidence="6" id="KW-0238">DNA-binding</keyword>
<dbReference type="HOGENOM" id="CLU_069532_0_0_11"/>
<reference evidence="9 10" key="1">
    <citation type="journal article" date="2003" name="Genome Res.">
        <title>Tropheryma whipplei twist: a human pathogenic Actinobacteria with a reduced genome.</title>
        <authorList>
            <person name="Raoult D."/>
            <person name="Ogata H."/>
            <person name="Audic S."/>
            <person name="Robert C."/>
            <person name="Suhre K."/>
            <person name="Drancourt M."/>
            <person name="Claverie J.-M."/>
        </authorList>
    </citation>
    <scope>NUCLEOTIDE SEQUENCE [LARGE SCALE GENOMIC DNA]</scope>
    <source>
        <strain evidence="9 10">Twist</strain>
    </source>
</reference>
<comment type="similarity">
    <text evidence="2">Belongs to the DtxR/MntR family.</text>
</comment>
<evidence type="ECO:0000256" key="4">
    <source>
        <dbReference type="ARBA" id="ARBA00023004"/>
    </source>
</evidence>
<keyword evidence="7" id="KW-0804">Transcription</keyword>
<dbReference type="InterPro" id="IPR036390">
    <property type="entry name" value="WH_DNA-bd_sf"/>
</dbReference>
<evidence type="ECO:0000313" key="9">
    <source>
        <dbReference type="EMBL" id="AAO44209.1"/>
    </source>
</evidence>
<dbReference type="GO" id="GO:0046983">
    <property type="term" value="F:protein dimerization activity"/>
    <property type="evidence" value="ECO:0007669"/>
    <property type="project" value="InterPro"/>
</dbReference>
<sequence>MNDLVDTTEMYLRTIVNLEEEGISPIIKARISERIGHTAPTVFQTIARMQRDGLLVVSSNKSLILTSKGRKIALSVVRKHRLAEVLLHDVVGLEWEHIHLEACRLEHVMSDHLEEHLRRILNNPSFTTYGTPIPPADSDFVEPFRDVISLSRAVIRQKARKLSVRCLGEIAQQDTILLSQLSKAGLRPGGLGSFMDSQNGILSWTNSGNKFIISHYIAECIFVNQN</sequence>
<comment type="subunit">
    <text evidence="3">Homodimer.</text>
</comment>
<evidence type="ECO:0000256" key="1">
    <source>
        <dbReference type="ARBA" id="ARBA00004496"/>
    </source>
</evidence>
<organism evidence="9 10">
    <name type="scientific">Tropheryma whipplei (strain Twist)</name>
    <name type="common">Whipple's bacillus</name>
    <dbReference type="NCBI Taxonomy" id="203267"/>
    <lineage>
        <taxon>Bacteria</taxon>
        <taxon>Bacillati</taxon>
        <taxon>Actinomycetota</taxon>
        <taxon>Actinomycetes</taxon>
        <taxon>Micrococcales</taxon>
        <taxon>Tropherymataceae</taxon>
        <taxon>Tropheryma</taxon>
    </lineage>
</organism>
<dbReference type="eggNOG" id="COG1321">
    <property type="taxonomic scope" value="Bacteria"/>
</dbReference>
<dbReference type="SUPFAM" id="SSF47979">
    <property type="entry name" value="Iron-dependent repressor protein, dimerization domain"/>
    <property type="match status" value="1"/>
</dbReference>
<dbReference type="Pfam" id="PF01325">
    <property type="entry name" value="Fe_dep_repress"/>
    <property type="match status" value="1"/>
</dbReference>
<proteinExistence type="inferred from homology"/>